<feature type="compositionally biased region" description="Polar residues" evidence="3">
    <location>
        <begin position="1425"/>
        <end position="1440"/>
    </location>
</feature>
<feature type="region of interest" description="Disordered" evidence="3">
    <location>
        <begin position="1460"/>
        <end position="1556"/>
    </location>
</feature>
<feature type="region of interest" description="Disordered" evidence="3">
    <location>
        <begin position="612"/>
        <end position="667"/>
    </location>
</feature>
<dbReference type="SMART" id="SM00220">
    <property type="entry name" value="S_TKc"/>
    <property type="match status" value="1"/>
</dbReference>
<gene>
    <name evidence="5" type="ORF">A4X13_0g4442</name>
</gene>
<evidence type="ECO:0000313" key="5">
    <source>
        <dbReference type="EMBL" id="KAE8250730.1"/>
    </source>
</evidence>
<evidence type="ECO:0000256" key="3">
    <source>
        <dbReference type="SAM" id="MobiDB-lite"/>
    </source>
</evidence>
<feature type="region of interest" description="Disordered" evidence="3">
    <location>
        <begin position="1025"/>
        <end position="1158"/>
    </location>
</feature>
<feature type="compositionally biased region" description="Polar residues" evidence="3">
    <location>
        <begin position="1"/>
        <end position="10"/>
    </location>
</feature>
<feature type="region of interest" description="Disordered" evidence="3">
    <location>
        <begin position="700"/>
        <end position="719"/>
    </location>
</feature>
<comment type="caution">
    <text evidence="5">The sequence shown here is derived from an EMBL/GenBank/DDBJ whole genome shotgun (WGS) entry which is preliminary data.</text>
</comment>
<dbReference type="InterPro" id="IPR008271">
    <property type="entry name" value="Ser/Thr_kinase_AS"/>
</dbReference>
<feature type="compositionally biased region" description="Polar residues" evidence="3">
    <location>
        <begin position="28"/>
        <end position="38"/>
    </location>
</feature>
<feature type="compositionally biased region" description="Low complexity" evidence="3">
    <location>
        <begin position="40"/>
        <end position="59"/>
    </location>
</feature>
<feature type="region of interest" description="Disordered" evidence="3">
    <location>
        <begin position="163"/>
        <end position="182"/>
    </location>
</feature>
<evidence type="ECO:0000256" key="2">
    <source>
        <dbReference type="ARBA" id="ARBA00022840"/>
    </source>
</evidence>
<proteinExistence type="predicted"/>
<feature type="region of interest" description="Disordered" evidence="3">
    <location>
        <begin position="962"/>
        <end position="981"/>
    </location>
</feature>
<feature type="compositionally biased region" description="Basic and acidic residues" evidence="3">
    <location>
        <begin position="1130"/>
        <end position="1150"/>
    </location>
</feature>
<sequence>MFHFNAQQPGSPMVTPGRNHGRPGAEQDSPSNTPTNPSRAVAVAQTPATAAAHPTEQQHSAHKAAQAKHAPLPDVHFHHPSAQKDAHGKSIRQGPGLAVAPPAMGNTDQSVSMDISAEYGAQRPEGHKSPNSSEESYITPQTAGHQQTPNQPGYGRQLLSPAQVTERRPDVDAPKQVKEDQYQILRTDVQHQAQRNQDARIQGEVNPTAAAAAASSSSANNASAALAQQNSGVYSLSDEQLADRLHFEREIGHGNWGSIWTVQPRHPDSITPHLPSTTLAAKLCHRQRTAPSNARVRSLWNEFKVLKAVGSAPWPKNRNPRKASLSVGPAGRGRVMVQPPAGHPAIMRFYEFLITPSYAVIIMPYFRQPMNVALPPETCRAYFQHLLSGIFWLHQNNVTHNDVKTANTLIEILPTPPGFPADAPINPVLHSIPILADFGFAQLHDEASVAKNFDKDGNLMPRFCTKNSWGTPEYLSPERARGDLHDERLSDLWSLGVTFFEIATGRTPFENEEEQFLTKEELAIYYERTMSGAWIGSYSISHELEDLIRGMLSPDPLKRVDEADALLHPYFVDSQLIQDAEETDDLSNITDDLDASLGAMVRAQVEAVKAERSRRQAYEGDSVSSARRKEKNIRVLDEPSVDVAAPGSASNRSAYTHGEDRSTFSGGDNAVASGLVSTDSANKRKSNVIFPSVLDTNVEQVGHHSQTPSTQSRPQEIDSDVSVHEDRLTHKYWKPAPSTIVASTPISASKMPKTPQSPMHKPGTESKTENILSPMLSKYKKSQALISGAFHGTPMGKAKQREAAAKEAAASASRTPAAVTSTPKFERSHNPKAPSRSRLYQYEFDPDSPVNVEDGKKRNPETDESAGAAQLQVKRETQVLGSPISLQRSLDASRDPSQDERPFRSPTRSAWAQSVSGDDSRDIIVVDTSFASRGGTSSQSKTKEGSRLLAFARTVKRSMSKSSILGDSSSNLGHRSPMTTRSTATKVITSSAQQEPSLLDQAIQQRRQQAVERLERGFDTPKVLNQKVQSVADSPTSWYSTAPVASSAASDGRQNPHLAHRRKPMRATSEVLPKPMRSQNDGDEEESEQDEEEENISDGRRSPTMVVAAQREKNAAAQRKLEAQASMTRLRPENAARAPDRRRTTSDSDQRSGPSTRTAFDTIAGRLDAMSQHASSLLRLVEETRSSIGAAKPSDHTAGSTSHPEMSAGSQEALTHVSDEEADRFTNQRSHGVHTRAAQNVSRRTVKQQRPYSMHDIKNLMTDEKGAHSSLVSEGYTSASQVGEQSEGTTLVGDFSSAAASYQDNEHFRKGSISQWAPKASQRGGQSRLSAISTPLKAKMKNALFDNVSSTHKTPLAHGTAGYGDGNTVPSYATVRKHNTGRQYSDLAGTPETPSVVGNETYHTAFTPGSPESGHWVKVEDNETPVQSPAVNAAKPNQPNSSRFSMRRTRSFMLSALSPQPQGLHIGQQSISPVSDTAPPPPRKSLNMSRSPRTQDTSEELESPAAAVANANRQVRGTTSIASSSLAPRSSISSRPAFMPSPVAQVPPAVTAPRTPGKTVSRLLKLIRGGGSSAVDLSSVHAPRAYESASSRAGGGTDTTHAGDEYGYYSQI</sequence>
<evidence type="ECO:0000313" key="6">
    <source>
        <dbReference type="Proteomes" id="UP000077521"/>
    </source>
</evidence>
<feature type="region of interest" description="Disordered" evidence="3">
    <location>
        <begin position="1227"/>
        <end position="1249"/>
    </location>
</feature>
<dbReference type="GO" id="GO:0004674">
    <property type="term" value="F:protein serine/threonine kinase activity"/>
    <property type="evidence" value="ECO:0007669"/>
    <property type="project" value="InterPro"/>
</dbReference>
<accession>A0A177T9I2</accession>
<feature type="compositionally biased region" description="Polar residues" evidence="3">
    <location>
        <begin position="906"/>
        <end position="917"/>
    </location>
</feature>
<feature type="compositionally biased region" description="Low complexity" evidence="3">
    <location>
        <begin position="806"/>
        <end position="823"/>
    </location>
</feature>
<feature type="compositionally biased region" description="Polar residues" evidence="3">
    <location>
        <begin position="700"/>
        <end position="714"/>
    </location>
</feature>
<dbReference type="PANTHER" id="PTHR24348:SF68">
    <property type="entry name" value="SERINE_THREONINE-PROTEIN KINASE ATG1C"/>
    <property type="match status" value="1"/>
</dbReference>
<keyword evidence="6" id="KW-1185">Reference proteome</keyword>
<feature type="compositionally biased region" description="Polar residues" evidence="3">
    <location>
        <begin position="1486"/>
        <end position="1495"/>
    </location>
</feature>
<protein>
    <recommendedName>
        <fullName evidence="4">Protein kinase domain-containing protein</fullName>
    </recommendedName>
</protein>
<feature type="compositionally biased region" description="Polar residues" evidence="3">
    <location>
        <begin position="129"/>
        <end position="151"/>
    </location>
</feature>
<feature type="compositionally biased region" description="Basic and acidic residues" evidence="3">
    <location>
        <begin position="165"/>
        <end position="181"/>
    </location>
</feature>
<dbReference type="InterPro" id="IPR011009">
    <property type="entry name" value="Kinase-like_dom_sf"/>
</dbReference>
<dbReference type="InterPro" id="IPR017441">
    <property type="entry name" value="Protein_kinase_ATP_BS"/>
</dbReference>
<feature type="compositionally biased region" description="Polar residues" evidence="3">
    <location>
        <begin position="1026"/>
        <end position="1053"/>
    </location>
</feature>
<dbReference type="InterPro" id="IPR000719">
    <property type="entry name" value="Prot_kinase_dom"/>
</dbReference>
<dbReference type="GO" id="GO:0005524">
    <property type="term" value="F:ATP binding"/>
    <property type="evidence" value="ECO:0007669"/>
    <property type="project" value="UniProtKB-UniRule"/>
</dbReference>
<dbReference type="PANTHER" id="PTHR24348">
    <property type="entry name" value="SERINE/THREONINE-PROTEIN KINASE UNC-51-RELATED"/>
    <property type="match status" value="1"/>
</dbReference>
<dbReference type="Gene3D" id="1.10.510.10">
    <property type="entry name" value="Transferase(Phosphotransferase) domain 1"/>
    <property type="match status" value="1"/>
</dbReference>
<feature type="region of interest" description="Disordered" evidence="3">
    <location>
        <begin position="1"/>
        <end position="157"/>
    </location>
</feature>
<dbReference type="PROSITE" id="PS00108">
    <property type="entry name" value="PROTEIN_KINASE_ST"/>
    <property type="match status" value="1"/>
</dbReference>
<dbReference type="Pfam" id="PF00069">
    <property type="entry name" value="Pkinase"/>
    <property type="match status" value="1"/>
</dbReference>
<feature type="compositionally biased region" description="Acidic residues" evidence="3">
    <location>
        <begin position="1081"/>
        <end position="1096"/>
    </location>
</feature>
<dbReference type="Proteomes" id="UP000077521">
    <property type="component" value="Unassembled WGS sequence"/>
</dbReference>
<feature type="region of interest" description="Disordered" evidence="3">
    <location>
        <begin position="747"/>
        <end position="768"/>
    </location>
</feature>
<feature type="compositionally biased region" description="Low complexity" evidence="3">
    <location>
        <begin position="1505"/>
        <end position="1556"/>
    </location>
</feature>
<reference evidence="5" key="1">
    <citation type="submission" date="2016-04" db="EMBL/GenBank/DDBJ databases">
        <authorList>
            <person name="Nguyen H.D."/>
            <person name="Samba Siva P."/>
            <person name="Cullis J."/>
            <person name="Levesque C.A."/>
            <person name="Hambleton S."/>
        </authorList>
    </citation>
    <scope>NUCLEOTIDE SEQUENCE</scope>
    <source>
        <strain evidence="5">DAOMC 236416</strain>
    </source>
</reference>
<dbReference type="PROSITE" id="PS00107">
    <property type="entry name" value="PROTEIN_KINASE_ATP"/>
    <property type="match status" value="1"/>
</dbReference>
<keyword evidence="1" id="KW-0547">Nucleotide-binding</keyword>
<dbReference type="GO" id="GO:0005737">
    <property type="term" value="C:cytoplasm"/>
    <property type="evidence" value="ECO:0007669"/>
    <property type="project" value="TreeGrafter"/>
</dbReference>
<keyword evidence="2" id="KW-0067">ATP-binding</keyword>
<feature type="compositionally biased region" description="Basic and acidic residues" evidence="3">
    <location>
        <begin position="891"/>
        <end position="903"/>
    </location>
</feature>
<dbReference type="GO" id="GO:0010506">
    <property type="term" value="P:regulation of autophagy"/>
    <property type="evidence" value="ECO:0007669"/>
    <property type="project" value="InterPro"/>
</dbReference>
<feature type="compositionally biased region" description="Polar residues" evidence="3">
    <location>
        <begin position="1237"/>
        <end position="1249"/>
    </location>
</feature>
<dbReference type="EMBL" id="LWDF02000292">
    <property type="protein sequence ID" value="KAE8250730.1"/>
    <property type="molecule type" value="Genomic_DNA"/>
</dbReference>
<feature type="region of interest" description="Disordered" evidence="3">
    <location>
        <begin position="1425"/>
        <end position="1444"/>
    </location>
</feature>
<reference evidence="5" key="2">
    <citation type="journal article" date="2019" name="IMA Fungus">
        <title>Genome sequencing and comparison of five Tilletia species to identify candidate genes for the detection of regulated species infecting wheat.</title>
        <authorList>
            <person name="Nguyen H.D.T."/>
            <person name="Sultana T."/>
            <person name="Kesanakurti P."/>
            <person name="Hambleton S."/>
        </authorList>
    </citation>
    <scope>NUCLEOTIDE SEQUENCE</scope>
    <source>
        <strain evidence="5">DAOMC 236416</strain>
    </source>
</reference>
<feature type="compositionally biased region" description="Polar residues" evidence="3">
    <location>
        <begin position="1460"/>
        <end position="1475"/>
    </location>
</feature>
<dbReference type="SUPFAM" id="SSF56112">
    <property type="entry name" value="Protein kinase-like (PK-like)"/>
    <property type="match status" value="1"/>
</dbReference>
<feature type="domain" description="Protein kinase" evidence="4">
    <location>
        <begin position="245"/>
        <end position="571"/>
    </location>
</feature>
<dbReference type="InterPro" id="IPR045269">
    <property type="entry name" value="Atg1-like"/>
</dbReference>
<name>A0A177T9I2_9BASI</name>
<organism evidence="5 6">
    <name type="scientific">Tilletia indica</name>
    <dbReference type="NCBI Taxonomy" id="43049"/>
    <lineage>
        <taxon>Eukaryota</taxon>
        <taxon>Fungi</taxon>
        <taxon>Dikarya</taxon>
        <taxon>Basidiomycota</taxon>
        <taxon>Ustilaginomycotina</taxon>
        <taxon>Exobasidiomycetes</taxon>
        <taxon>Tilletiales</taxon>
        <taxon>Tilletiaceae</taxon>
        <taxon>Tilletia</taxon>
    </lineage>
</organism>
<evidence type="ECO:0000259" key="4">
    <source>
        <dbReference type="PROSITE" id="PS50011"/>
    </source>
</evidence>
<feature type="compositionally biased region" description="Basic and acidic residues" evidence="3">
    <location>
        <begin position="1110"/>
        <end position="1122"/>
    </location>
</feature>
<feature type="region of interest" description="Disordered" evidence="3">
    <location>
        <begin position="790"/>
        <end position="918"/>
    </location>
</feature>
<evidence type="ECO:0000256" key="1">
    <source>
        <dbReference type="ARBA" id="ARBA00022741"/>
    </source>
</evidence>
<feature type="region of interest" description="Disordered" evidence="3">
    <location>
        <begin position="1586"/>
        <end position="1612"/>
    </location>
</feature>
<dbReference type="PROSITE" id="PS50011">
    <property type="entry name" value="PROTEIN_KINASE_DOM"/>
    <property type="match status" value="1"/>
</dbReference>